<reference evidence="2" key="1">
    <citation type="submission" date="2023-07" db="EMBL/GenBank/DDBJ databases">
        <authorList>
            <consortium name="AG Swart"/>
            <person name="Singh M."/>
            <person name="Singh A."/>
            <person name="Seah K."/>
            <person name="Emmerich C."/>
        </authorList>
    </citation>
    <scope>NUCLEOTIDE SEQUENCE</scope>
    <source>
        <strain evidence="2">DP1</strain>
    </source>
</reference>
<protein>
    <submittedName>
        <fullName evidence="2">Uncharacterized protein</fullName>
    </submittedName>
</protein>
<evidence type="ECO:0000313" key="2">
    <source>
        <dbReference type="EMBL" id="CAI2386409.1"/>
    </source>
</evidence>
<comment type="caution">
    <text evidence="2">The sequence shown here is derived from an EMBL/GenBank/DDBJ whole genome shotgun (WGS) entry which is preliminary data.</text>
</comment>
<organism evidence="2 3">
    <name type="scientific">Euplotes crassus</name>
    <dbReference type="NCBI Taxonomy" id="5936"/>
    <lineage>
        <taxon>Eukaryota</taxon>
        <taxon>Sar</taxon>
        <taxon>Alveolata</taxon>
        <taxon>Ciliophora</taxon>
        <taxon>Intramacronucleata</taxon>
        <taxon>Spirotrichea</taxon>
        <taxon>Hypotrichia</taxon>
        <taxon>Euplotida</taxon>
        <taxon>Euplotidae</taxon>
        <taxon>Moneuplotes</taxon>
    </lineage>
</organism>
<sequence>MSINAAQSSQPKDEIAQRKKIPNIVVQQQEVVRLNLGDYYSGSFLEHSVDVQGPKRNISDRDVIQITQGFEVWSSFTYNMGHHTMSLQDSMRMILIKEDNSITRTFLFVITEDYLIYTMDFTTIDIGFKPKTSESYDLWPHIYKMTGWFTRKDETYCNGLNNVSMQDKSRTYLLGCKYRDMSFMIWISLSFTKKGKFSINATPQKSDFAFDKIGRNSLSSVFLNGLLHIFCATGDNRDKLQVTVYKTGDLENFEIEKIHNENITSDPFVNPVTDENLYSFNLREVVYLSSSYFENVEANTDEITHHLIISCYNNGVIFFKIDGFSGGNVKLNLTYNYNIPNIESIQTEKEFLEIDGKFTSFSFFTSVPSPPKVYEFQIDSNLNINIHKIFSSYTDELRYVCHNRITTNKDYVAHLIYDNKLQKQVIRVYNRNETNFNLGHVNIVLDKYYSQVSSMTFLSFNKCEKLFVRSPERWDIYNIMPKQLLFDSFNYAEEYENYIGNEYNVEMKSYNSINSSNYLSQSFKLFCINNNYTGAYFIRDSNSISYNFSYGSPYFEVPISDFYVGPNLKFKSQYISAENDDNITLPDVINPYDETLFAFKHLEDCRRNIFKRFKNSDTGELMISFFCISNNTIKQYIYFAENMTEYNVQDGQKGSTTVKFPHSQFIDLIISKDTYKYQRYEDLLMVLSKDRTTKRFGILEEFHYAIHIFDIDQELLVWVDKIVISDQFGGNELRDVNPLIKLDNSPYMILVGKNEKILYFITDDTENRIFTKYKTKDRVSSAFLYDKDKVYITYYNLTKVTILHILEAPYESKKMEFGENQVTGKLQITVFYVCDSETDFAYISANIGNDGVCIFLNNPNFIDIYTINRVCEFQFERQLPLYTEANNTKFWENSLTGQPVHERNGNHFYIIIEKDGNQRGKFLYIYDLFTFAHNSLVTKVLLNPGLHESDNFLFIDSIETYSTIFIYIFYGTDQYEFFEIEPKNLFVNKPEEVNRWFLSQSDIERNVYPEKIFGFLISPENLPKTSQNRLDRLKLRVDCSNTGLKIDNKLGKRTLSYTQNEGALRLSLSDMFDGFNISYNVYDPNSKNSSDLPCEVTKSEEKFNWLILDSVTQDRWVDSAFVFENLTFVIFKEHKFLKDQEITKIVNSQEFSVYNMTEELGVSTLYNFSTWLDGCEVDYMTYADLTTYDVMNETQKDMLNLNASVVIANCLVNRETISPSYQVRVFMLSLVEKEGVLTPMATEVSNIFINRRVKQIFIEKCPVIINKFNIVILTKTEADFNTVVFIVDMRCEEKNNCTFVKYYSIDGVSLSLDQFVVNSVLIIPNSTYFMLSVDNLGIVIIDILWMELAELIEFKNMEGIKDEFEITNIIPISDNGIRVMLKDIGEFSLFWEAIVPDVINKTVLHNLQNANHFISLKNQISTNIVDYSKQLIVQLNYYTREDGFYDGTFRVYNHMNRDRSKVYKEYKIGKVRYCSFLNYAEKFHRVIVICESKLYVYYIPPYPYIEIGGKGTSYNIDLNVEAFNLYSKSLMKLSINGTDEELRPSNWATFGVFCALFISPFILIRIGLALIALAKRERSDSSDSNPLAQRAQSFKMMRLHSNVELKRYRSDHTESPFHRFNNQSKYHKLVNEDDFPQNRTLDRSDLDNLHKD</sequence>
<gene>
    <name evidence="2" type="ORF">ECRASSUSDP1_LOCUS28024</name>
</gene>
<feature type="transmembrane region" description="Helical" evidence="1">
    <location>
        <begin position="1547"/>
        <end position="1574"/>
    </location>
</feature>
<keyword evidence="1" id="KW-0472">Membrane</keyword>
<keyword evidence="1" id="KW-0812">Transmembrane</keyword>
<evidence type="ECO:0000256" key="1">
    <source>
        <dbReference type="SAM" id="Phobius"/>
    </source>
</evidence>
<dbReference type="Proteomes" id="UP001295684">
    <property type="component" value="Unassembled WGS sequence"/>
</dbReference>
<name>A0AAD1Y831_EUPCR</name>
<keyword evidence="1" id="KW-1133">Transmembrane helix</keyword>
<accession>A0AAD1Y831</accession>
<keyword evidence="3" id="KW-1185">Reference proteome</keyword>
<proteinExistence type="predicted"/>
<dbReference type="EMBL" id="CAMPGE010028915">
    <property type="protein sequence ID" value="CAI2386409.1"/>
    <property type="molecule type" value="Genomic_DNA"/>
</dbReference>
<evidence type="ECO:0000313" key="3">
    <source>
        <dbReference type="Proteomes" id="UP001295684"/>
    </source>
</evidence>